<dbReference type="Proteomes" id="UP001596442">
    <property type="component" value="Unassembled WGS sequence"/>
</dbReference>
<reference evidence="2 3" key="1">
    <citation type="journal article" date="2019" name="Int. J. Syst. Evol. Microbiol.">
        <title>The Global Catalogue of Microorganisms (GCM) 10K type strain sequencing project: providing services to taxonomists for standard genome sequencing and annotation.</title>
        <authorList>
            <consortium name="The Broad Institute Genomics Platform"/>
            <consortium name="The Broad Institute Genome Sequencing Center for Infectious Disease"/>
            <person name="Wu L."/>
            <person name="Ma J."/>
        </authorList>
    </citation>
    <scope>NUCLEOTIDE SEQUENCE [LARGE SCALE GENOMIC DNA]</scope>
    <source>
        <strain evidence="2 3">CGMCC 1.3239</strain>
    </source>
</reference>
<feature type="region of interest" description="Disordered" evidence="1">
    <location>
        <begin position="55"/>
        <end position="77"/>
    </location>
</feature>
<evidence type="ECO:0000313" key="2">
    <source>
        <dbReference type="EMBL" id="MFC6753695.1"/>
    </source>
</evidence>
<feature type="non-terminal residue" evidence="2">
    <location>
        <position position="1"/>
    </location>
</feature>
<name>A0ABD5SAV5_9EURY</name>
<evidence type="ECO:0000313" key="3">
    <source>
        <dbReference type="Proteomes" id="UP001596442"/>
    </source>
</evidence>
<feature type="compositionally biased region" description="Basic and acidic residues" evidence="1">
    <location>
        <begin position="60"/>
        <end position="77"/>
    </location>
</feature>
<sequence>AGWQGHGFMRAPAMGEHVAEGVVASLSAGSDVRAGSRSARSPWVDAFDPNRFDGDEEFEIREGMSVESRGEHGSRKH</sequence>
<evidence type="ECO:0000256" key="1">
    <source>
        <dbReference type="SAM" id="MobiDB-lite"/>
    </source>
</evidence>
<proteinExistence type="predicted"/>
<organism evidence="2 3">
    <name type="scientific">Halorubrum tibetense</name>
    <dbReference type="NCBI Taxonomy" id="175631"/>
    <lineage>
        <taxon>Archaea</taxon>
        <taxon>Methanobacteriati</taxon>
        <taxon>Methanobacteriota</taxon>
        <taxon>Stenosarchaea group</taxon>
        <taxon>Halobacteria</taxon>
        <taxon>Halobacteriales</taxon>
        <taxon>Haloferacaceae</taxon>
        <taxon>Halorubrum</taxon>
    </lineage>
</organism>
<dbReference type="AlphaFoldDB" id="A0ABD5SAV5"/>
<protein>
    <submittedName>
        <fullName evidence="2">Sarcosine oxidase</fullName>
    </submittedName>
</protein>
<dbReference type="EMBL" id="JBHSWW010000129">
    <property type="protein sequence ID" value="MFC6753695.1"/>
    <property type="molecule type" value="Genomic_DNA"/>
</dbReference>
<accession>A0ABD5SAV5</accession>
<keyword evidence="3" id="KW-1185">Reference proteome</keyword>
<comment type="caution">
    <text evidence="2">The sequence shown here is derived from an EMBL/GenBank/DDBJ whole genome shotgun (WGS) entry which is preliminary data.</text>
</comment>
<gene>
    <name evidence="2" type="ORF">ACFQEU_09505</name>
</gene>